<feature type="compositionally biased region" description="Low complexity" evidence="8">
    <location>
        <begin position="9"/>
        <end position="20"/>
    </location>
</feature>
<evidence type="ECO:0000256" key="6">
    <source>
        <dbReference type="ARBA" id="ARBA00023163"/>
    </source>
</evidence>
<sequence>MSSSDESEYSSPPSSNRGSYGTACVRCRELKQRCDSSVPTCTRCASAGAKCLRMSHEGYYDYMRNTILHLEGQIKDIDSEMSTIRNNGNSNQRERKRARSDITPPRKAPSRENTEELDTTVTPLKLDIEDSCLMSGRFPGPDIWQLDDGETLSPETMKLHERLFECRQSALRENNHNRDHEPNSASPASEARREPYQWELEITPTGIRIQTDIHGIGDLYEFLTTSASRLSPCVQKVMEQSF</sequence>
<dbReference type="PANTHER" id="PTHR47782">
    <property type="entry name" value="ZN(II)2CYS6 TRANSCRIPTION FACTOR (EUROFUNG)-RELATED"/>
    <property type="match status" value="1"/>
</dbReference>
<gene>
    <name evidence="10" type="ORF">BC936DRAFT_144087</name>
</gene>
<keyword evidence="3" id="KW-0862">Zinc</keyword>
<keyword evidence="11" id="KW-1185">Reference proteome</keyword>
<dbReference type="GO" id="GO:0008270">
    <property type="term" value="F:zinc ion binding"/>
    <property type="evidence" value="ECO:0007669"/>
    <property type="project" value="InterPro"/>
</dbReference>
<reference evidence="10 11" key="1">
    <citation type="journal article" date="2018" name="New Phytol.">
        <title>Phylogenomics of Endogonaceae and evolution of mycorrhizas within Mucoromycota.</title>
        <authorList>
            <person name="Chang Y."/>
            <person name="Desiro A."/>
            <person name="Na H."/>
            <person name="Sandor L."/>
            <person name="Lipzen A."/>
            <person name="Clum A."/>
            <person name="Barry K."/>
            <person name="Grigoriev I.V."/>
            <person name="Martin F.M."/>
            <person name="Stajich J.E."/>
            <person name="Smith M.E."/>
            <person name="Bonito G."/>
            <person name="Spatafora J.W."/>
        </authorList>
    </citation>
    <scope>NUCLEOTIDE SEQUENCE [LARGE SCALE GENOMIC DNA]</scope>
    <source>
        <strain evidence="10 11">GMNB39</strain>
    </source>
</reference>
<feature type="compositionally biased region" description="Basic and acidic residues" evidence="8">
    <location>
        <begin position="173"/>
        <end position="182"/>
    </location>
</feature>
<keyword evidence="5" id="KW-0238">DNA-binding</keyword>
<dbReference type="SMART" id="SM00066">
    <property type="entry name" value="GAL4"/>
    <property type="match status" value="1"/>
</dbReference>
<dbReference type="GO" id="GO:0045944">
    <property type="term" value="P:positive regulation of transcription by RNA polymerase II"/>
    <property type="evidence" value="ECO:0007669"/>
    <property type="project" value="TreeGrafter"/>
</dbReference>
<keyword evidence="6" id="KW-0804">Transcription</keyword>
<dbReference type="CDD" id="cd00067">
    <property type="entry name" value="GAL4"/>
    <property type="match status" value="1"/>
</dbReference>
<evidence type="ECO:0000256" key="8">
    <source>
        <dbReference type="SAM" id="MobiDB-lite"/>
    </source>
</evidence>
<protein>
    <recommendedName>
        <fullName evidence="9">Zn(2)-C6 fungal-type domain-containing protein</fullName>
    </recommendedName>
</protein>
<dbReference type="AlphaFoldDB" id="A0A433DD09"/>
<evidence type="ECO:0000259" key="9">
    <source>
        <dbReference type="PROSITE" id="PS50048"/>
    </source>
</evidence>
<dbReference type="Gene3D" id="4.10.240.10">
    <property type="entry name" value="Zn(2)-C6 fungal-type DNA-binding domain"/>
    <property type="match status" value="1"/>
</dbReference>
<proteinExistence type="predicted"/>
<dbReference type="InterPro" id="IPR052202">
    <property type="entry name" value="Yeast_MetPath_Reg"/>
</dbReference>
<dbReference type="SUPFAM" id="SSF57701">
    <property type="entry name" value="Zn2/Cys6 DNA-binding domain"/>
    <property type="match status" value="1"/>
</dbReference>
<dbReference type="OrthoDB" id="2273456at2759"/>
<dbReference type="GO" id="GO:0043565">
    <property type="term" value="F:sequence-specific DNA binding"/>
    <property type="evidence" value="ECO:0007669"/>
    <property type="project" value="TreeGrafter"/>
</dbReference>
<dbReference type="Pfam" id="PF00172">
    <property type="entry name" value="Zn_clus"/>
    <property type="match status" value="1"/>
</dbReference>
<comment type="subcellular location">
    <subcellularLocation>
        <location evidence="1">Nucleus</location>
    </subcellularLocation>
</comment>
<dbReference type="InterPro" id="IPR001138">
    <property type="entry name" value="Zn2Cys6_DnaBD"/>
</dbReference>
<dbReference type="PROSITE" id="PS50048">
    <property type="entry name" value="ZN2_CY6_FUNGAL_2"/>
    <property type="match status" value="1"/>
</dbReference>
<evidence type="ECO:0000256" key="7">
    <source>
        <dbReference type="ARBA" id="ARBA00023242"/>
    </source>
</evidence>
<dbReference type="GO" id="GO:0005634">
    <property type="term" value="C:nucleus"/>
    <property type="evidence" value="ECO:0007669"/>
    <property type="project" value="UniProtKB-SubCell"/>
</dbReference>
<keyword evidence="2" id="KW-0479">Metal-binding</keyword>
<evidence type="ECO:0000313" key="10">
    <source>
        <dbReference type="EMBL" id="RUP48733.1"/>
    </source>
</evidence>
<evidence type="ECO:0000256" key="3">
    <source>
        <dbReference type="ARBA" id="ARBA00022833"/>
    </source>
</evidence>
<evidence type="ECO:0000256" key="2">
    <source>
        <dbReference type="ARBA" id="ARBA00022723"/>
    </source>
</evidence>
<dbReference type="InterPro" id="IPR036864">
    <property type="entry name" value="Zn2-C6_fun-type_DNA-bd_sf"/>
</dbReference>
<feature type="domain" description="Zn(2)-C6 fungal-type" evidence="9">
    <location>
        <begin position="23"/>
        <end position="51"/>
    </location>
</feature>
<dbReference type="GO" id="GO:0000981">
    <property type="term" value="F:DNA-binding transcription factor activity, RNA polymerase II-specific"/>
    <property type="evidence" value="ECO:0007669"/>
    <property type="project" value="InterPro"/>
</dbReference>
<dbReference type="EMBL" id="RBNI01003014">
    <property type="protein sequence ID" value="RUP48733.1"/>
    <property type="molecule type" value="Genomic_DNA"/>
</dbReference>
<feature type="region of interest" description="Disordered" evidence="8">
    <location>
        <begin position="172"/>
        <end position="194"/>
    </location>
</feature>
<organism evidence="10 11">
    <name type="scientific">Jimgerdemannia flammicorona</name>
    <dbReference type="NCBI Taxonomy" id="994334"/>
    <lineage>
        <taxon>Eukaryota</taxon>
        <taxon>Fungi</taxon>
        <taxon>Fungi incertae sedis</taxon>
        <taxon>Mucoromycota</taxon>
        <taxon>Mucoromycotina</taxon>
        <taxon>Endogonomycetes</taxon>
        <taxon>Endogonales</taxon>
        <taxon>Endogonaceae</taxon>
        <taxon>Jimgerdemannia</taxon>
    </lineage>
</organism>
<feature type="region of interest" description="Disordered" evidence="8">
    <location>
        <begin position="1"/>
        <end position="20"/>
    </location>
</feature>
<dbReference type="PANTHER" id="PTHR47782:SF12">
    <property type="entry name" value="ZN(II)2CYS6 TRANSCRIPTION FACTOR (EUROFUNG)"/>
    <property type="match status" value="1"/>
</dbReference>
<evidence type="ECO:0000313" key="11">
    <source>
        <dbReference type="Proteomes" id="UP000268093"/>
    </source>
</evidence>
<accession>A0A433DD09</accession>
<feature type="region of interest" description="Disordered" evidence="8">
    <location>
        <begin position="82"/>
        <end position="119"/>
    </location>
</feature>
<dbReference type="Proteomes" id="UP000268093">
    <property type="component" value="Unassembled WGS sequence"/>
</dbReference>
<evidence type="ECO:0000256" key="5">
    <source>
        <dbReference type="ARBA" id="ARBA00023125"/>
    </source>
</evidence>
<feature type="compositionally biased region" description="Polar residues" evidence="8">
    <location>
        <begin position="82"/>
        <end position="91"/>
    </location>
</feature>
<comment type="caution">
    <text evidence="10">The sequence shown here is derived from an EMBL/GenBank/DDBJ whole genome shotgun (WGS) entry which is preliminary data.</text>
</comment>
<evidence type="ECO:0000256" key="4">
    <source>
        <dbReference type="ARBA" id="ARBA00023015"/>
    </source>
</evidence>
<dbReference type="PROSITE" id="PS00463">
    <property type="entry name" value="ZN2_CY6_FUNGAL_1"/>
    <property type="match status" value="1"/>
</dbReference>
<name>A0A433DD09_9FUNG</name>
<keyword evidence="4" id="KW-0805">Transcription regulation</keyword>
<keyword evidence="7" id="KW-0539">Nucleus</keyword>
<evidence type="ECO:0000256" key="1">
    <source>
        <dbReference type="ARBA" id="ARBA00004123"/>
    </source>
</evidence>